<feature type="compositionally biased region" description="Polar residues" evidence="9">
    <location>
        <begin position="484"/>
        <end position="493"/>
    </location>
</feature>
<evidence type="ECO:0000256" key="3">
    <source>
        <dbReference type="ARBA" id="ARBA00022692"/>
    </source>
</evidence>
<evidence type="ECO:0000256" key="8">
    <source>
        <dbReference type="ARBA" id="ARBA00023136"/>
    </source>
</evidence>
<dbReference type="FunFam" id="1.20.1560.10:FF:000013">
    <property type="entry name" value="ABC transporter C family member 2"/>
    <property type="match status" value="1"/>
</dbReference>
<evidence type="ECO:0000259" key="12">
    <source>
        <dbReference type="PROSITE" id="PS50929"/>
    </source>
</evidence>
<keyword evidence="7 10" id="KW-1133">Transmembrane helix</keyword>
<keyword evidence="2" id="KW-0813">Transport</keyword>
<keyword evidence="8 10" id="KW-0472">Membrane</keyword>
<gene>
    <name evidence="13" type="ORF">EV702DRAFT_1102968</name>
</gene>
<accession>A0A9P7D230</accession>
<dbReference type="InterPro" id="IPR027417">
    <property type="entry name" value="P-loop_NTPase"/>
</dbReference>
<evidence type="ECO:0000259" key="11">
    <source>
        <dbReference type="PROSITE" id="PS50893"/>
    </source>
</evidence>
<dbReference type="PANTHER" id="PTHR24223">
    <property type="entry name" value="ATP-BINDING CASSETTE SUB-FAMILY C"/>
    <property type="match status" value="1"/>
</dbReference>
<organism evidence="13 14">
    <name type="scientific">Suillus placidus</name>
    <dbReference type="NCBI Taxonomy" id="48579"/>
    <lineage>
        <taxon>Eukaryota</taxon>
        <taxon>Fungi</taxon>
        <taxon>Dikarya</taxon>
        <taxon>Basidiomycota</taxon>
        <taxon>Agaricomycotina</taxon>
        <taxon>Agaricomycetes</taxon>
        <taxon>Agaricomycetidae</taxon>
        <taxon>Boletales</taxon>
        <taxon>Suillineae</taxon>
        <taxon>Suillaceae</taxon>
        <taxon>Suillus</taxon>
    </lineage>
</organism>
<dbReference type="Gene3D" id="3.40.50.300">
    <property type="entry name" value="P-loop containing nucleotide triphosphate hydrolases"/>
    <property type="match status" value="2"/>
</dbReference>
<evidence type="ECO:0000256" key="10">
    <source>
        <dbReference type="SAM" id="Phobius"/>
    </source>
</evidence>
<dbReference type="Pfam" id="PF00664">
    <property type="entry name" value="ABC_membrane"/>
    <property type="match status" value="2"/>
</dbReference>
<feature type="domain" description="ABC transporter" evidence="11">
    <location>
        <begin position="755"/>
        <end position="989"/>
    </location>
</feature>
<dbReference type="CDD" id="cd03244">
    <property type="entry name" value="ABCC_MRP_domain2"/>
    <property type="match status" value="1"/>
</dbReference>
<dbReference type="SMART" id="SM00382">
    <property type="entry name" value="AAA"/>
    <property type="match status" value="2"/>
</dbReference>
<evidence type="ECO:0000313" key="14">
    <source>
        <dbReference type="Proteomes" id="UP000714275"/>
    </source>
</evidence>
<proteinExistence type="predicted"/>
<sequence length="1626" mass="181192">MSLWSRYTDPRPWQVVLRSDAFQSLHWEPINHGNSNAVWYSTLMIPAYFAAASALLLLLHLITLSKPVKKIWSRFLPPKTEEEPSLLFDEPTIADGFFSEAKVFISQHGGWVIFAYKFARFIGCLAFLGLSLATFILDEREEHATGANKLSKGKHRRPHPSDGYIPFSRAEWLQFALCMTAAYASILGLVSVTTKPRWSRLVSNHLATLLFAVFAVFAYRDLWPLITFRRLPKDFKEGGLMWAKVTILFLSSIVFPLVSPRQYVPVDPANPTDSPHPEQTSSWLSMILYTWLDPIVFKAYRVPHLSHEELPPLADQDYSRNLKKKSFPHLDPFSGSRRRHIFFGLMKTFCVEYIVLSVMIVLQVLAKLAAPVGINQLLLYVETKGERAVVRPWFWISWLFLGPLIGSLAWQWYIYIATRALVHTEGILTQLVFEHALRIRMKAELPDDGKKSGDSTVPSTPDSVSVAGSSTAAADESTDGSGDETLQASAETISTSSTKKGKQKSQDVTEELDSPPKKHSSADNLVGKINNLVTTDLSNITDGRDFLMVALYMPLQVGTCIWFLYEILGWSAFAGLAVMFVLFPLPGYVAQRIQRVQVEKMHKTDARVQTVTETMNVLRMIKLFGWEEKLDARISEKREVELIWTWKTKILELVNNNLNYVIPLSTMMASYMTFVCCIRLHANKETDVAPLIVFDILRDQLNMVFFSIPRFTQAKVSLDRVNSFLTDTELLDAHAQQDEDRVQLFVQSEEESGLIGFRDAVFAWSNESRGSLTPSKRKFRLRIDGEVYFQHGRINLVVGPTGSGKTSMLMALLGEMHFTPSGPTSWFNLPRKGGVAYAAQESWVQNETIRVRDIAKAVIRVLNAVLYQCALERDLTLFEAGDQTEVGEKGLTLRAIYSSANTLLLDDVLAALDVHTSKWIVDKCFAGDLVKDRTIILVTHNVAMASSIAHFVVSMGSNGRIVSHGSISEAIAKDDKLAAEMAKEQQVLAKEAQVVDPPEEPKAKSDGKLVMSEEIAEGHVSWPAFKLYLTGLGGNYPMTFWVAFLALMGLTDFANTVQTWFLGYWASQYEHHPPSEVNVKFYLSVYALLMLSGCLMYSVGYYMYYRGSMRASRTIHKKLVQSVLGTTLRWLDTTPTSRVITRCTQDIRAIDGPFAQGIGWVVELSLTMIVKLGAVVAMTPVFLVPGLFIGLLGGWIGRIYMKAQLSVKREMSNAKAPVLGHFGAAIAGLTSIRAYGAEEAFKEESLNRIDRYTKSGRMFYNLNRWVCVRIDIIGGGFSAVLAAYLVYGRGVHEASNIGFSLNMAVGFSSMILWWVRILNEVEVSGELLSRIIPSVLERIDSYIKIEQEPKPTEGGQPPAYWPASGDLRVENLSARYSSDGPKVLQDLSFHIKSGERVGIVGRTGSGKSSLTLSLLRCILTEGNVYYDGIPTSGINLNALRSNVTIIPQIPELLSGTLRQNLDLFDQHDDAVLYDALRAAGLFSVQDESEEARLTLDSAIASGGGNLSVGQRQILALARAMVRGSKLLILDEATSAIDYKTDSAIQSSLRNELNNVTQIIVAHRLQTIIDADKIMVLDAGKLVEFGSPLELLQNEQGMLRALVDESGDKEALYAAAHGRPLEEVERL</sequence>
<dbReference type="Gene3D" id="1.20.1560.10">
    <property type="entry name" value="ABC transporter type 1, transmembrane domain"/>
    <property type="match status" value="2"/>
</dbReference>
<dbReference type="SUPFAM" id="SSF52540">
    <property type="entry name" value="P-loop containing nucleoside triphosphate hydrolases"/>
    <property type="match status" value="2"/>
</dbReference>
<comment type="subcellular location">
    <subcellularLocation>
        <location evidence="1">Membrane</location>
        <topology evidence="1">Multi-pass membrane protein</topology>
    </subcellularLocation>
</comment>
<protein>
    <recommendedName>
        <fullName evidence="15">P-loop containing nucleoside triphosphate hydrolase protein</fullName>
    </recommendedName>
</protein>
<feature type="domain" description="ABC transmembrane type-1" evidence="12">
    <location>
        <begin position="1042"/>
        <end position="1313"/>
    </location>
</feature>
<dbReference type="EMBL" id="JABBWD010000021">
    <property type="protein sequence ID" value="KAG1777390.1"/>
    <property type="molecule type" value="Genomic_DNA"/>
</dbReference>
<comment type="caution">
    <text evidence="13">The sequence shown here is derived from an EMBL/GenBank/DDBJ whole genome shotgun (WGS) entry which is preliminary data.</text>
</comment>
<feature type="domain" description="ABC transmembrane type-1" evidence="12">
    <location>
        <begin position="354"/>
        <end position="671"/>
    </location>
</feature>
<reference evidence="13" key="1">
    <citation type="journal article" date="2020" name="New Phytol.">
        <title>Comparative genomics reveals dynamic genome evolution in host specialist ectomycorrhizal fungi.</title>
        <authorList>
            <person name="Lofgren L.A."/>
            <person name="Nguyen N.H."/>
            <person name="Vilgalys R."/>
            <person name="Ruytinx J."/>
            <person name="Liao H.L."/>
            <person name="Branco S."/>
            <person name="Kuo A."/>
            <person name="LaButti K."/>
            <person name="Lipzen A."/>
            <person name="Andreopoulos W."/>
            <person name="Pangilinan J."/>
            <person name="Riley R."/>
            <person name="Hundley H."/>
            <person name="Na H."/>
            <person name="Barry K."/>
            <person name="Grigoriev I.V."/>
            <person name="Stajich J.E."/>
            <person name="Kennedy P.G."/>
        </authorList>
    </citation>
    <scope>NUCLEOTIDE SEQUENCE</scope>
    <source>
        <strain evidence="13">DOB743</strain>
    </source>
</reference>
<dbReference type="CDD" id="cd18596">
    <property type="entry name" value="ABC_6TM_VMR1_D1_like"/>
    <property type="match status" value="1"/>
</dbReference>
<dbReference type="InterPro" id="IPR011527">
    <property type="entry name" value="ABC1_TM_dom"/>
</dbReference>
<evidence type="ECO:0008006" key="15">
    <source>
        <dbReference type="Google" id="ProtNLM"/>
    </source>
</evidence>
<feature type="region of interest" description="Disordered" evidence="9">
    <location>
        <begin position="446"/>
        <end position="523"/>
    </location>
</feature>
<feature type="transmembrane region" description="Helical" evidence="10">
    <location>
        <begin position="202"/>
        <end position="219"/>
    </location>
</feature>
<dbReference type="InterPro" id="IPR003593">
    <property type="entry name" value="AAA+_ATPase"/>
</dbReference>
<feature type="transmembrane region" description="Helical" evidence="10">
    <location>
        <begin position="1299"/>
        <end position="1318"/>
    </location>
</feature>
<keyword evidence="4" id="KW-0677">Repeat</keyword>
<dbReference type="PROSITE" id="PS50893">
    <property type="entry name" value="ABC_TRANSPORTER_2"/>
    <property type="match status" value="2"/>
</dbReference>
<dbReference type="FunFam" id="3.40.50.300:FF:000838">
    <property type="entry name" value="ABC multidrug transporter (Eurofung)"/>
    <property type="match status" value="1"/>
</dbReference>
<feature type="transmembrane region" description="Helical" evidence="10">
    <location>
        <begin position="239"/>
        <end position="258"/>
    </location>
</feature>
<dbReference type="PANTHER" id="PTHR24223:SF356">
    <property type="entry name" value="ATP-BINDING CASSETTE TRANSPORTER ABC4"/>
    <property type="match status" value="1"/>
</dbReference>
<feature type="transmembrane region" description="Helical" evidence="10">
    <location>
        <begin position="1081"/>
        <end position="1104"/>
    </location>
</feature>
<dbReference type="Proteomes" id="UP000714275">
    <property type="component" value="Unassembled WGS sequence"/>
</dbReference>
<dbReference type="OrthoDB" id="6500128at2759"/>
<dbReference type="CDD" id="cd18604">
    <property type="entry name" value="ABC_6TM_VMR1_D2_like"/>
    <property type="match status" value="1"/>
</dbReference>
<evidence type="ECO:0000256" key="1">
    <source>
        <dbReference type="ARBA" id="ARBA00004141"/>
    </source>
</evidence>
<dbReference type="InterPro" id="IPR003439">
    <property type="entry name" value="ABC_transporter-like_ATP-bd"/>
</dbReference>
<keyword evidence="14" id="KW-1185">Reference proteome</keyword>
<evidence type="ECO:0000256" key="7">
    <source>
        <dbReference type="ARBA" id="ARBA00022989"/>
    </source>
</evidence>
<dbReference type="GO" id="GO:0016020">
    <property type="term" value="C:membrane"/>
    <property type="evidence" value="ECO:0007669"/>
    <property type="project" value="UniProtKB-SubCell"/>
</dbReference>
<feature type="transmembrane region" description="Helical" evidence="10">
    <location>
        <begin position="571"/>
        <end position="590"/>
    </location>
</feature>
<evidence type="ECO:0000256" key="2">
    <source>
        <dbReference type="ARBA" id="ARBA00022448"/>
    </source>
</evidence>
<evidence type="ECO:0000256" key="9">
    <source>
        <dbReference type="SAM" id="MobiDB-lite"/>
    </source>
</evidence>
<evidence type="ECO:0000313" key="13">
    <source>
        <dbReference type="EMBL" id="KAG1777390.1"/>
    </source>
</evidence>
<feature type="transmembrane region" description="Helical" evidence="10">
    <location>
        <begin position="1157"/>
        <end position="1176"/>
    </location>
</feature>
<dbReference type="InterPro" id="IPR036640">
    <property type="entry name" value="ABC1_TM_sf"/>
</dbReference>
<keyword evidence="6" id="KW-0067">ATP-binding</keyword>
<feature type="transmembrane region" description="Helical" evidence="10">
    <location>
        <begin position="172"/>
        <end position="190"/>
    </location>
</feature>
<evidence type="ECO:0000256" key="6">
    <source>
        <dbReference type="ARBA" id="ARBA00022840"/>
    </source>
</evidence>
<feature type="domain" description="ABC transporter" evidence="11">
    <location>
        <begin position="1367"/>
        <end position="1603"/>
    </location>
</feature>
<feature type="transmembrane region" description="Helical" evidence="10">
    <location>
        <begin position="1040"/>
        <end position="1061"/>
    </location>
</feature>
<feature type="transmembrane region" description="Helical" evidence="10">
    <location>
        <begin position="394"/>
        <end position="415"/>
    </location>
</feature>
<dbReference type="PROSITE" id="PS50929">
    <property type="entry name" value="ABC_TM1F"/>
    <property type="match status" value="2"/>
</dbReference>
<feature type="transmembrane region" description="Helical" evidence="10">
    <location>
        <begin position="37"/>
        <end position="64"/>
    </location>
</feature>
<dbReference type="InterPro" id="IPR050173">
    <property type="entry name" value="ABC_transporter_C-like"/>
</dbReference>
<name>A0A9P7D230_9AGAM</name>
<dbReference type="Pfam" id="PF00005">
    <property type="entry name" value="ABC_tran"/>
    <property type="match status" value="1"/>
</dbReference>
<feature type="transmembrane region" description="Helical" evidence="10">
    <location>
        <begin position="118"/>
        <end position="137"/>
    </location>
</feature>
<keyword evidence="5" id="KW-0547">Nucleotide-binding</keyword>
<feature type="transmembrane region" description="Helical" evidence="10">
    <location>
        <begin position="1182"/>
        <end position="1201"/>
    </location>
</feature>
<feature type="transmembrane region" description="Helical" evidence="10">
    <location>
        <begin position="546"/>
        <end position="565"/>
    </location>
</feature>
<dbReference type="GO" id="GO:0005524">
    <property type="term" value="F:ATP binding"/>
    <property type="evidence" value="ECO:0007669"/>
    <property type="project" value="UniProtKB-KW"/>
</dbReference>
<dbReference type="SUPFAM" id="SSF90123">
    <property type="entry name" value="ABC transporter transmembrane region"/>
    <property type="match status" value="2"/>
</dbReference>
<dbReference type="GO" id="GO:0140359">
    <property type="term" value="F:ABC-type transporter activity"/>
    <property type="evidence" value="ECO:0007669"/>
    <property type="project" value="InterPro"/>
</dbReference>
<evidence type="ECO:0000256" key="5">
    <source>
        <dbReference type="ARBA" id="ARBA00022741"/>
    </source>
</evidence>
<keyword evidence="3 10" id="KW-0812">Transmembrane</keyword>
<evidence type="ECO:0000256" key="4">
    <source>
        <dbReference type="ARBA" id="ARBA00022737"/>
    </source>
</evidence>
<dbReference type="GO" id="GO:0016887">
    <property type="term" value="F:ATP hydrolysis activity"/>
    <property type="evidence" value="ECO:0007669"/>
    <property type="project" value="InterPro"/>
</dbReference>
<feature type="transmembrane region" description="Helical" evidence="10">
    <location>
        <begin position="1266"/>
        <end position="1287"/>
    </location>
</feature>
<feature type="compositionally biased region" description="Low complexity" evidence="9">
    <location>
        <begin position="454"/>
        <end position="474"/>
    </location>
</feature>